<dbReference type="Proteomes" id="UP000325081">
    <property type="component" value="Unassembled WGS sequence"/>
</dbReference>
<reference evidence="5" key="1">
    <citation type="journal article" date="2019" name="Curr. Biol.">
        <title>Genome Sequence of Striga asiatica Provides Insight into the Evolution of Plant Parasitism.</title>
        <authorList>
            <person name="Yoshida S."/>
            <person name="Kim S."/>
            <person name="Wafula E.K."/>
            <person name="Tanskanen J."/>
            <person name="Kim Y.M."/>
            <person name="Honaas L."/>
            <person name="Yang Z."/>
            <person name="Spallek T."/>
            <person name="Conn C.E."/>
            <person name="Ichihashi Y."/>
            <person name="Cheong K."/>
            <person name="Cui S."/>
            <person name="Der J.P."/>
            <person name="Gundlach H."/>
            <person name="Jiao Y."/>
            <person name="Hori C."/>
            <person name="Ishida J.K."/>
            <person name="Kasahara H."/>
            <person name="Kiba T."/>
            <person name="Kim M.S."/>
            <person name="Koo N."/>
            <person name="Laohavisit A."/>
            <person name="Lee Y.H."/>
            <person name="Lumba S."/>
            <person name="McCourt P."/>
            <person name="Mortimer J.C."/>
            <person name="Mutuku J.M."/>
            <person name="Nomura T."/>
            <person name="Sasaki-Sekimoto Y."/>
            <person name="Seto Y."/>
            <person name="Wang Y."/>
            <person name="Wakatake T."/>
            <person name="Sakakibara H."/>
            <person name="Demura T."/>
            <person name="Yamaguchi S."/>
            <person name="Yoneyama K."/>
            <person name="Manabe R.I."/>
            <person name="Nelson D.C."/>
            <person name="Schulman A.H."/>
            <person name="Timko M.P."/>
            <person name="dePamphilis C.W."/>
            <person name="Choi D."/>
            <person name="Shirasu K."/>
        </authorList>
    </citation>
    <scope>NUCLEOTIDE SEQUENCE [LARGE SCALE GENOMIC DNA]</scope>
    <source>
        <strain evidence="5">cv. UVA1</strain>
    </source>
</reference>
<sequence>MNTFIPKLTVLLTLLLLLHSAATPENPSNTTTTTTYGSWLREITIKNPRRTGCRRRPWMCRQDGTPSVRRCCCQNRCVDVNSDPNNCSLCGIRCPFTWQCCRGLCSNTNLSPFNCEGCRRRCFFSRFCFYGMCGYAQRLPPFPFPPRPRPPHYLMFW</sequence>
<dbReference type="Pfam" id="PF04885">
    <property type="entry name" value="Stig1"/>
    <property type="match status" value="1"/>
</dbReference>
<comment type="similarity">
    <text evidence="1">Belongs to the STIG1 family.</text>
</comment>
<accession>A0A5A7PP24</accession>
<gene>
    <name evidence="4" type="ORF">STAS_10759</name>
</gene>
<dbReference type="EMBL" id="BKCP01004916">
    <property type="protein sequence ID" value="GER34534.1"/>
    <property type="molecule type" value="Genomic_DNA"/>
</dbReference>
<proteinExistence type="inferred from homology"/>
<evidence type="ECO:0000313" key="5">
    <source>
        <dbReference type="Proteomes" id="UP000325081"/>
    </source>
</evidence>
<feature type="chain" id="PRO_5023128974" evidence="3">
    <location>
        <begin position="25"/>
        <end position="157"/>
    </location>
</feature>
<keyword evidence="2 3" id="KW-0732">Signal</keyword>
<evidence type="ECO:0000256" key="2">
    <source>
        <dbReference type="ARBA" id="ARBA00022729"/>
    </source>
</evidence>
<comment type="caution">
    <text evidence="4">The sequence shown here is derived from an EMBL/GenBank/DDBJ whole genome shotgun (WGS) entry which is preliminary data.</text>
</comment>
<dbReference type="AlphaFoldDB" id="A0A5A7PP24"/>
<dbReference type="PANTHER" id="PTHR33227">
    <property type="entry name" value="STIGMA-SPECIFIC STIG1-LIKE PROTEIN 3"/>
    <property type="match status" value="1"/>
</dbReference>
<dbReference type="OrthoDB" id="2013942at2759"/>
<dbReference type="PANTHER" id="PTHR33227:SF48">
    <property type="entry name" value="STIGMA-SPECIFIC STIG1-LIKE PROTEIN 4"/>
    <property type="match status" value="1"/>
</dbReference>
<name>A0A5A7PP24_STRAF</name>
<organism evidence="4 5">
    <name type="scientific">Striga asiatica</name>
    <name type="common">Asiatic witchweed</name>
    <name type="synonym">Buchnera asiatica</name>
    <dbReference type="NCBI Taxonomy" id="4170"/>
    <lineage>
        <taxon>Eukaryota</taxon>
        <taxon>Viridiplantae</taxon>
        <taxon>Streptophyta</taxon>
        <taxon>Embryophyta</taxon>
        <taxon>Tracheophyta</taxon>
        <taxon>Spermatophyta</taxon>
        <taxon>Magnoliopsida</taxon>
        <taxon>eudicotyledons</taxon>
        <taxon>Gunneridae</taxon>
        <taxon>Pentapetalae</taxon>
        <taxon>asterids</taxon>
        <taxon>lamiids</taxon>
        <taxon>Lamiales</taxon>
        <taxon>Orobanchaceae</taxon>
        <taxon>Buchnereae</taxon>
        <taxon>Striga</taxon>
    </lineage>
</organism>
<protein>
    <submittedName>
        <fullName evidence="4">Stigma-specific Stig1 family protein</fullName>
    </submittedName>
</protein>
<keyword evidence="5" id="KW-1185">Reference proteome</keyword>
<evidence type="ECO:0000313" key="4">
    <source>
        <dbReference type="EMBL" id="GER34534.1"/>
    </source>
</evidence>
<feature type="signal peptide" evidence="3">
    <location>
        <begin position="1"/>
        <end position="24"/>
    </location>
</feature>
<evidence type="ECO:0000256" key="3">
    <source>
        <dbReference type="SAM" id="SignalP"/>
    </source>
</evidence>
<dbReference type="InterPro" id="IPR006969">
    <property type="entry name" value="Stig-like"/>
</dbReference>
<evidence type="ECO:0000256" key="1">
    <source>
        <dbReference type="ARBA" id="ARBA00006010"/>
    </source>
</evidence>